<keyword evidence="1" id="KW-0812">Transmembrane</keyword>
<keyword evidence="3" id="KW-1185">Reference proteome</keyword>
<dbReference type="Proteomes" id="UP000325289">
    <property type="component" value="Unassembled WGS sequence"/>
</dbReference>
<dbReference type="RefSeq" id="WP_316633296.1">
    <property type="nucleotide sequence ID" value="NZ_FOMS01000008.1"/>
</dbReference>
<feature type="transmembrane region" description="Helical" evidence="1">
    <location>
        <begin position="12"/>
        <end position="30"/>
    </location>
</feature>
<keyword evidence="1" id="KW-0472">Membrane</keyword>
<keyword evidence="1" id="KW-1133">Transmembrane helix</keyword>
<dbReference type="AlphaFoldDB" id="A0A1I1ZKT7"/>
<feature type="transmembrane region" description="Helical" evidence="1">
    <location>
        <begin position="36"/>
        <end position="53"/>
    </location>
</feature>
<protein>
    <submittedName>
        <fullName evidence="2">Uncharacterized protein</fullName>
    </submittedName>
</protein>
<organism evidence="2 3">
    <name type="scientific">Roseivivax sediminis</name>
    <dbReference type="NCBI Taxonomy" id="936889"/>
    <lineage>
        <taxon>Bacteria</taxon>
        <taxon>Pseudomonadati</taxon>
        <taxon>Pseudomonadota</taxon>
        <taxon>Alphaproteobacteria</taxon>
        <taxon>Rhodobacterales</taxon>
        <taxon>Roseobacteraceae</taxon>
        <taxon>Roseivivax</taxon>
    </lineage>
</organism>
<evidence type="ECO:0000313" key="2">
    <source>
        <dbReference type="EMBL" id="SFE31978.1"/>
    </source>
</evidence>
<evidence type="ECO:0000313" key="3">
    <source>
        <dbReference type="Proteomes" id="UP000325289"/>
    </source>
</evidence>
<sequence>MIRPEARAALSRWAETLAGLAVALLGILWATGSGGVLGWVVTVAGAALAAAGAQRARFGMGGGGPGIVDVTEGRIAYFGPLDGGVVDLDALESLTLDPSGRPAHWVLGRPEEPPLSIPLTAQGADGLFDAFAALPELDTERMLREMRRRPDRPVVIWRRPHLRDTALRLH</sequence>
<gene>
    <name evidence="2" type="ORF">SAMN04515678_108171</name>
</gene>
<proteinExistence type="predicted"/>
<reference evidence="2 3" key="1">
    <citation type="submission" date="2016-10" db="EMBL/GenBank/DDBJ databases">
        <authorList>
            <person name="Varghese N."/>
            <person name="Submissions S."/>
        </authorList>
    </citation>
    <scope>NUCLEOTIDE SEQUENCE [LARGE SCALE GENOMIC DNA]</scope>
    <source>
        <strain evidence="3">YIM D21,KCTC 23444,ACCC 10710</strain>
    </source>
</reference>
<evidence type="ECO:0000256" key="1">
    <source>
        <dbReference type="SAM" id="Phobius"/>
    </source>
</evidence>
<name>A0A1I1ZKT7_9RHOB</name>
<accession>A0A1I1ZKT7</accession>
<dbReference type="EMBL" id="FOMS01000008">
    <property type="protein sequence ID" value="SFE31978.1"/>
    <property type="molecule type" value="Genomic_DNA"/>
</dbReference>